<dbReference type="EMBL" id="CP125292">
    <property type="protein sequence ID" value="WHM20304.1"/>
    <property type="molecule type" value="Genomic_DNA"/>
</dbReference>
<evidence type="ECO:0000313" key="3">
    <source>
        <dbReference type="Proteomes" id="UP001229422"/>
    </source>
</evidence>
<feature type="transmembrane region" description="Helical" evidence="1">
    <location>
        <begin position="80"/>
        <end position="100"/>
    </location>
</feature>
<organism evidence="2 3">
    <name type="scientific">Bacillus subtilis</name>
    <dbReference type="NCBI Taxonomy" id="1423"/>
    <lineage>
        <taxon>Bacteria</taxon>
        <taxon>Bacillati</taxon>
        <taxon>Bacillota</taxon>
        <taxon>Bacilli</taxon>
        <taxon>Bacillales</taxon>
        <taxon>Bacillaceae</taxon>
        <taxon>Bacillus</taxon>
    </lineage>
</organism>
<proteinExistence type="predicted"/>
<keyword evidence="1" id="KW-1133">Transmembrane helix</keyword>
<evidence type="ECO:0000256" key="1">
    <source>
        <dbReference type="SAM" id="Phobius"/>
    </source>
</evidence>
<dbReference type="PANTHER" id="PTHR37692">
    <property type="entry name" value="HYPOTHETICAL MEMBRANE SPANNING PROTEIN"/>
    <property type="match status" value="1"/>
</dbReference>
<name>A0AAQ3EPB4_BACIU</name>
<gene>
    <name evidence="2" type="ORF">QL281_15865</name>
</gene>
<feature type="transmembrane region" description="Helical" evidence="1">
    <location>
        <begin position="20"/>
        <end position="38"/>
    </location>
</feature>
<accession>A0AAQ3EPB4</accession>
<feature type="transmembrane region" description="Helical" evidence="1">
    <location>
        <begin position="120"/>
        <end position="146"/>
    </location>
</feature>
<dbReference type="Proteomes" id="UP001229422">
    <property type="component" value="Chromosome"/>
</dbReference>
<evidence type="ECO:0000313" key="2">
    <source>
        <dbReference type="EMBL" id="WHM20304.1"/>
    </source>
</evidence>
<reference evidence="2" key="1">
    <citation type="submission" date="2023-05" db="EMBL/GenBank/DDBJ databases">
        <title>Complete genome sequence of Bacillus subtilis SRCM117797 isolated from Soybean paste.</title>
        <authorList>
            <person name="Abraha H.B."/>
            <person name="Kim K.-P."/>
            <person name="Ryu M.-S."/>
            <person name="Jeong D.-Y."/>
        </authorList>
    </citation>
    <scope>NUCLEOTIDE SEQUENCE</scope>
    <source>
        <strain evidence="2">SRCM117797</strain>
    </source>
</reference>
<keyword evidence="1" id="KW-0812">Transmembrane</keyword>
<dbReference type="InterPro" id="IPR007352">
    <property type="entry name" value="DUF420"/>
</dbReference>
<dbReference type="AlphaFoldDB" id="A0AAQ3EPB4"/>
<keyword evidence="1" id="KW-0472">Membrane</keyword>
<feature type="transmembrane region" description="Helical" evidence="1">
    <location>
        <begin position="158"/>
        <end position="180"/>
    </location>
</feature>
<sequence length="184" mass="21271">MNRIKTQRSKENSNYTKTVITLSLLANVIILLLFFSPLGYKGEVNFNITIFPRINAVLNSFTFIFLIAALIFIKKHNIKLHRAFILAAFSSTILFLFSYLTYHFLSQETTHYGGEGLAKYFYYIILTSHSILAGIVVPLALFSLIWGLTMQTQKHRKIVRWTMPIWLYVSLTGVLVYLLISPYY</sequence>
<dbReference type="PANTHER" id="PTHR37692:SF1">
    <property type="entry name" value="DUF420 DOMAIN-CONTAINING PROTEIN"/>
    <property type="match status" value="1"/>
</dbReference>
<feature type="transmembrane region" description="Helical" evidence="1">
    <location>
        <begin position="50"/>
        <end position="73"/>
    </location>
</feature>
<protein>
    <submittedName>
        <fullName evidence="2">DUF420 domain-containing protein</fullName>
    </submittedName>
</protein>
<dbReference type="Pfam" id="PF04238">
    <property type="entry name" value="DUF420"/>
    <property type="match status" value="1"/>
</dbReference>